<feature type="domain" description="Mandelate racemase/muconate lactonizing enzyme N-terminal" evidence="3">
    <location>
        <begin position="9"/>
        <end position="111"/>
    </location>
</feature>
<dbReference type="SFLD" id="SFLDG00179">
    <property type="entry name" value="mandelate_racemase"/>
    <property type="match status" value="1"/>
</dbReference>
<feature type="domain" description="Enolase C-terminal" evidence="4">
    <location>
        <begin position="140"/>
        <end position="353"/>
    </location>
</feature>
<comment type="caution">
    <text evidence="5">The sequence shown here is derived from an EMBL/GenBank/DDBJ whole genome shotgun (WGS) entry which is preliminary data.</text>
</comment>
<accession>A0ABV1DGF2</accession>
<dbReference type="PANTHER" id="PTHR48080:SF2">
    <property type="entry name" value="D-GALACTONATE DEHYDRATASE"/>
    <property type="match status" value="1"/>
</dbReference>
<dbReference type="RefSeq" id="WP_040382459.1">
    <property type="nucleotide sequence ID" value="NZ_JAJFDX010000004.1"/>
</dbReference>
<evidence type="ECO:0000259" key="3">
    <source>
        <dbReference type="Pfam" id="PF02746"/>
    </source>
</evidence>
<dbReference type="SFLD" id="SFLDS00001">
    <property type="entry name" value="Enolase"/>
    <property type="match status" value="1"/>
</dbReference>
<evidence type="ECO:0000259" key="4">
    <source>
        <dbReference type="Pfam" id="PF13378"/>
    </source>
</evidence>
<sequence length="383" mass="43349">MKITKLTAYSVHTNQFRNFNFVRVDTDEGIHGVGELFCVGADKCVVDMVDYVSEWVLGQDPLNRERIQKRILNYSRFPGGAILHTVASAIDLALWDIAGKTAGLPVYKLLGAVRDKVPVYCHAYGKNSRESLEVLYPKIEKYGYFACKTAVFSLGYYPNSRAEQEIDEMFSGMRSALGDQFEIGIDMASKIYEPIQAKRCIQAIEPYRPFFAEEPIRPENMENWTEVAEGRKVPVATGEQIFTTWDYERLLRLHAVDILQPDILLAGGFTGMLKIAAMAEPSFRNLSPHNPLSSLANCINVHFCMSVYNTTFLENEPREEGMDKDLFTSVLKVEDGFIVPNEEPGWGMDLDYEYLEKLDSIVWSRVDLNKPSAYTMSGAPHIM</sequence>
<evidence type="ECO:0000313" key="5">
    <source>
        <dbReference type="EMBL" id="MEQ2429090.1"/>
    </source>
</evidence>
<dbReference type="SUPFAM" id="SSF54826">
    <property type="entry name" value="Enolase N-terminal domain-like"/>
    <property type="match status" value="1"/>
</dbReference>
<dbReference type="Pfam" id="PF13378">
    <property type="entry name" value="MR_MLE_C"/>
    <property type="match status" value="1"/>
</dbReference>
<keyword evidence="6" id="KW-1185">Reference proteome</keyword>
<dbReference type="InterPro" id="IPR029017">
    <property type="entry name" value="Enolase-like_N"/>
</dbReference>
<evidence type="ECO:0000256" key="1">
    <source>
        <dbReference type="ARBA" id="ARBA00022723"/>
    </source>
</evidence>
<protein>
    <submittedName>
        <fullName evidence="5">Mandelate racemase/muconate lactonizing enzyme family protein</fullName>
    </submittedName>
</protein>
<keyword evidence="1" id="KW-0479">Metal-binding</keyword>
<reference evidence="5 6" key="1">
    <citation type="submission" date="2024-03" db="EMBL/GenBank/DDBJ databases">
        <title>Human intestinal bacterial collection.</title>
        <authorList>
            <person name="Pauvert C."/>
            <person name="Hitch T.C.A."/>
            <person name="Clavel T."/>
        </authorList>
    </citation>
    <scope>NUCLEOTIDE SEQUENCE [LARGE SCALE GENOMIC DNA]</scope>
    <source>
        <strain evidence="5 6">CLA-SR-H021</strain>
    </source>
</reference>
<dbReference type="Pfam" id="PF02746">
    <property type="entry name" value="MR_MLE_N"/>
    <property type="match status" value="1"/>
</dbReference>
<evidence type="ECO:0000256" key="2">
    <source>
        <dbReference type="ARBA" id="ARBA00023239"/>
    </source>
</evidence>
<proteinExistence type="predicted"/>
<dbReference type="InterPro" id="IPR013341">
    <property type="entry name" value="Mandelate_racemase_N_dom"/>
</dbReference>
<keyword evidence="2" id="KW-0456">Lyase</keyword>
<dbReference type="CDD" id="cd03316">
    <property type="entry name" value="MR_like"/>
    <property type="match status" value="1"/>
</dbReference>
<dbReference type="InterPro" id="IPR029065">
    <property type="entry name" value="Enolase_C-like"/>
</dbReference>
<dbReference type="SUPFAM" id="SSF51604">
    <property type="entry name" value="Enolase C-terminal domain-like"/>
    <property type="match status" value="1"/>
</dbReference>
<name>A0ABV1DGF2_9FIRM</name>
<dbReference type="InterPro" id="IPR036849">
    <property type="entry name" value="Enolase-like_C_sf"/>
</dbReference>
<dbReference type="PANTHER" id="PTHR48080">
    <property type="entry name" value="D-GALACTONATE DEHYDRATASE-RELATED"/>
    <property type="match status" value="1"/>
</dbReference>
<organism evidence="5 6">
    <name type="scientific">Enterocloster hominis</name>
    <name type="common">ex Hitch et al. 2024</name>
    <dbReference type="NCBI Taxonomy" id="1917870"/>
    <lineage>
        <taxon>Bacteria</taxon>
        <taxon>Bacillati</taxon>
        <taxon>Bacillota</taxon>
        <taxon>Clostridia</taxon>
        <taxon>Lachnospirales</taxon>
        <taxon>Lachnospiraceae</taxon>
        <taxon>Enterocloster</taxon>
    </lineage>
</organism>
<evidence type="ECO:0000313" key="6">
    <source>
        <dbReference type="Proteomes" id="UP001454086"/>
    </source>
</evidence>
<dbReference type="Gene3D" id="3.30.390.10">
    <property type="entry name" value="Enolase-like, N-terminal domain"/>
    <property type="match status" value="1"/>
</dbReference>
<dbReference type="InterPro" id="IPR034593">
    <property type="entry name" value="DgoD-like"/>
</dbReference>
<dbReference type="EMBL" id="JBBMFM010000269">
    <property type="protein sequence ID" value="MEQ2429090.1"/>
    <property type="molecule type" value="Genomic_DNA"/>
</dbReference>
<gene>
    <name evidence="5" type="ORF">WMQ36_29430</name>
</gene>
<dbReference type="Proteomes" id="UP001454086">
    <property type="component" value="Unassembled WGS sequence"/>
</dbReference>
<dbReference type="Gene3D" id="3.20.20.120">
    <property type="entry name" value="Enolase-like C-terminal domain"/>
    <property type="match status" value="1"/>
</dbReference>